<dbReference type="GO" id="GO:0004222">
    <property type="term" value="F:metalloendopeptidase activity"/>
    <property type="evidence" value="ECO:0007669"/>
    <property type="project" value="InterPro"/>
</dbReference>
<dbReference type="SMART" id="SM01351">
    <property type="entry name" value="Aspzincin_M35"/>
    <property type="match status" value="1"/>
</dbReference>
<name>A0A160FH99_9BURK</name>
<dbReference type="CDD" id="cd11007">
    <property type="entry name" value="M35_like_1"/>
    <property type="match status" value="1"/>
</dbReference>
<organism evidence="2 3">
    <name type="scientific">Paraburkholderia phytofirmans OLGA172</name>
    <dbReference type="NCBI Taxonomy" id="1417228"/>
    <lineage>
        <taxon>Bacteria</taxon>
        <taxon>Pseudomonadati</taxon>
        <taxon>Pseudomonadota</taxon>
        <taxon>Betaproteobacteria</taxon>
        <taxon>Burkholderiales</taxon>
        <taxon>Burkholderiaceae</taxon>
        <taxon>Paraburkholderia</taxon>
    </lineage>
</organism>
<evidence type="ECO:0000259" key="1">
    <source>
        <dbReference type="SMART" id="SM01351"/>
    </source>
</evidence>
<dbReference type="SUPFAM" id="SSF55486">
    <property type="entry name" value="Metalloproteases ('zincins'), catalytic domain"/>
    <property type="match status" value="1"/>
</dbReference>
<dbReference type="AlphaFoldDB" id="A0A160FH99"/>
<dbReference type="KEGG" id="buz:AYM40_02850"/>
<dbReference type="InterPro" id="IPR029463">
    <property type="entry name" value="Lys_MEP"/>
</dbReference>
<accession>A0A160FH99</accession>
<dbReference type="OrthoDB" id="8841651at2"/>
<evidence type="ECO:0000313" key="3">
    <source>
        <dbReference type="Proteomes" id="UP000076852"/>
    </source>
</evidence>
<dbReference type="EMBL" id="CP014578">
    <property type="protein sequence ID" value="ANB71425.1"/>
    <property type="molecule type" value="Genomic_DNA"/>
</dbReference>
<feature type="domain" description="Lysine-specific metallo-endopeptidase" evidence="1">
    <location>
        <begin position="75"/>
        <end position="229"/>
    </location>
</feature>
<gene>
    <name evidence="2" type="ORF">AYM40_02850</name>
</gene>
<dbReference type="Pfam" id="PF14521">
    <property type="entry name" value="Aspzincin_M35"/>
    <property type="match status" value="1"/>
</dbReference>
<sequence>MSDFGGSNKYGFKSGKNEEWIEVHSGAVTNTTPGSMVHVTLNTEKICENMTNKEFREVIDSILQRAIPLVDARIAALRIWPPSERARVQRWFGRNDESAHTLLLNGLPRIAAVLRSLSPANFVRSGSDRDRTTGCMANPAGSGQEAAHVCAPDTATHTISISPLFCTMRHWSADSDSRVSTVIHEATHFMDTMATKDNKYTIAYTLREWAQGNSDLALDNADSVAGYIVEGD</sequence>
<dbReference type="InterPro" id="IPR034108">
    <property type="entry name" value="Pept_M35-like_proteobacteria"/>
</dbReference>
<keyword evidence="3" id="KW-1185">Reference proteome</keyword>
<evidence type="ECO:0000313" key="2">
    <source>
        <dbReference type="EMBL" id="ANB71425.1"/>
    </source>
</evidence>
<protein>
    <recommendedName>
        <fullName evidence="1">Lysine-specific metallo-endopeptidase domain-containing protein</fullName>
    </recommendedName>
</protein>
<dbReference type="Gene3D" id="3.40.390.10">
    <property type="entry name" value="Collagenase (Catalytic Domain)"/>
    <property type="match status" value="1"/>
</dbReference>
<reference evidence="2 3" key="1">
    <citation type="journal article" date="2016" name="Gene">
        <title>PacBio SMRT assembly of a complex multi-replicon genome reveals chlorocatechol degradative operon in a region of genome plasticity.</title>
        <authorList>
            <person name="Ricker N."/>
            <person name="Shen S.Y."/>
            <person name="Goordial J."/>
            <person name="Jin S."/>
            <person name="Fulthorpe R.R."/>
        </authorList>
    </citation>
    <scope>NUCLEOTIDE SEQUENCE [LARGE SCALE GENOMIC DNA]</scope>
    <source>
        <strain evidence="2 3">OLGA172</strain>
    </source>
</reference>
<dbReference type="RefSeq" id="WP_063494896.1">
    <property type="nucleotide sequence ID" value="NZ_CP014578.1"/>
</dbReference>
<dbReference type="STRING" id="1804984.AYM40_02850"/>
<proteinExistence type="predicted"/>
<dbReference type="InterPro" id="IPR024079">
    <property type="entry name" value="MetalloPept_cat_dom_sf"/>
</dbReference>
<dbReference type="Proteomes" id="UP000076852">
    <property type="component" value="Chromosome 1"/>
</dbReference>